<keyword evidence="2" id="KW-1185">Reference proteome</keyword>
<sequence>MAMIEKLKEKITTYANYNIAVDYEETPFVLAILTPNIKRSYCLPTSQETIFIDSTSSCNSESHSVIFMLGSCTTGACGKEVYSVDVLSACCSCSSGSDKNSRKKELHEKLMKLFIVGLEKFESSEKG</sequence>
<reference evidence="1" key="1">
    <citation type="journal article" date="2020" name="bioRxiv">
        <title>Chromosome-level reference genome of the European wasp spider Argiope bruennichi: a resource for studies on range expansion and evolutionary adaptation.</title>
        <authorList>
            <person name="Sheffer M.M."/>
            <person name="Hoppe A."/>
            <person name="Krehenwinkel H."/>
            <person name="Uhl G."/>
            <person name="Kuss A.W."/>
            <person name="Jensen L."/>
            <person name="Jensen C."/>
            <person name="Gillespie R.G."/>
            <person name="Hoff K.J."/>
            <person name="Prost S."/>
        </authorList>
    </citation>
    <scope>NUCLEOTIDE SEQUENCE</scope>
</reference>
<name>A0A8T0F7B2_ARGBR</name>
<evidence type="ECO:0000313" key="2">
    <source>
        <dbReference type="Proteomes" id="UP000807504"/>
    </source>
</evidence>
<accession>A0A8T0F7B2</accession>
<gene>
    <name evidence="1" type="ORF">HNY73_010869</name>
</gene>
<dbReference type="EMBL" id="JABXBU010000030">
    <property type="protein sequence ID" value="KAF8785310.1"/>
    <property type="molecule type" value="Genomic_DNA"/>
</dbReference>
<comment type="caution">
    <text evidence="1">The sequence shown here is derived from an EMBL/GenBank/DDBJ whole genome shotgun (WGS) entry which is preliminary data.</text>
</comment>
<organism evidence="1 2">
    <name type="scientific">Argiope bruennichi</name>
    <name type="common">Wasp spider</name>
    <name type="synonym">Aranea bruennichi</name>
    <dbReference type="NCBI Taxonomy" id="94029"/>
    <lineage>
        <taxon>Eukaryota</taxon>
        <taxon>Metazoa</taxon>
        <taxon>Ecdysozoa</taxon>
        <taxon>Arthropoda</taxon>
        <taxon>Chelicerata</taxon>
        <taxon>Arachnida</taxon>
        <taxon>Araneae</taxon>
        <taxon>Araneomorphae</taxon>
        <taxon>Entelegynae</taxon>
        <taxon>Araneoidea</taxon>
        <taxon>Araneidae</taxon>
        <taxon>Argiope</taxon>
    </lineage>
</organism>
<protein>
    <submittedName>
        <fullName evidence="1">Uncharacterized protein</fullName>
    </submittedName>
</protein>
<reference evidence="1" key="2">
    <citation type="submission" date="2020-06" db="EMBL/GenBank/DDBJ databases">
        <authorList>
            <person name="Sheffer M."/>
        </authorList>
    </citation>
    <scope>NUCLEOTIDE SEQUENCE</scope>
</reference>
<dbReference type="AlphaFoldDB" id="A0A8T0F7B2"/>
<evidence type="ECO:0000313" key="1">
    <source>
        <dbReference type="EMBL" id="KAF8785310.1"/>
    </source>
</evidence>
<proteinExistence type="predicted"/>
<dbReference type="Proteomes" id="UP000807504">
    <property type="component" value="Unassembled WGS sequence"/>
</dbReference>